<dbReference type="EMBL" id="JANPWB010000006">
    <property type="protein sequence ID" value="KAJ1179559.1"/>
    <property type="molecule type" value="Genomic_DNA"/>
</dbReference>
<organism evidence="2 3">
    <name type="scientific">Pleurodeles waltl</name>
    <name type="common">Iberian ribbed newt</name>
    <dbReference type="NCBI Taxonomy" id="8319"/>
    <lineage>
        <taxon>Eukaryota</taxon>
        <taxon>Metazoa</taxon>
        <taxon>Chordata</taxon>
        <taxon>Craniata</taxon>
        <taxon>Vertebrata</taxon>
        <taxon>Euteleostomi</taxon>
        <taxon>Amphibia</taxon>
        <taxon>Batrachia</taxon>
        <taxon>Caudata</taxon>
        <taxon>Salamandroidea</taxon>
        <taxon>Salamandridae</taxon>
        <taxon>Pleurodelinae</taxon>
        <taxon>Pleurodeles</taxon>
    </lineage>
</organism>
<evidence type="ECO:0000313" key="2">
    <source>
        <dbReference type="EMBL" id="KAJ1179559.1"/>
    </source>
</evidence>
<feature type="region of interest" description="Disordered" evidence="1">
    <location>
        <begin position="35"/>
        <end position="62"/>
    </location>
</feature>
<keyword evidence="3" id="KW-1185">Reference proteome</keyword>
<dbReference type="AlphaFoldDB" id="A0AAV7TUP0"/>
<comment type="caution">
    <text evidence="2">The sequence shown here is derived from an EMBL/GenBank/DDBJ whole genome shotgun (WGS) entry which is preliminary data.</text>
</comment>
<proteinExistence type="predicted"/>
<evidence type="ECO:0000256" key="1">
    <source>
        <dbReference type="SAM" id="MobiDB-lite"/>
    </source>
</evidence>
<protein>
    <submittedName>
        <fullName evidence="2">Uncharacterized protein</fullName>
    </submittedName>
</protein>
<name>A0AAV7TUP0_PLEWA</name>
<reference evidence="2" key="1">
    <citation type="journal article" date="2022" name="bioRxiv">
        <title>Sequencing and chromosome-scale assembly of the giantPleurodeles waltlgenome.</title>
        <authorList>
            <person name="Brown T."/>
            <person name="Elewa A."/>
            <person name="Iarovenko S."/>
            <person name="Subramanian E."/>
            <person name="Araus A.J."/>
            <person name="Petzold A."/>
            <person name="Susuki M."/>
            <person name="Suzuki K.-i.T."/>
            <person name="Hayashi T."/>
            <person name="Toyoda A."/>
            <person name="Oliveira C."/>
            <person name="Osipova E."/>
            <person name="Leigh N.D."/>
            <person name="Simon A."/>
            <person name="Yun M.H."/>
        </authorList>
    </citation>
    <scope>NUCLEOTIDE SEQUENCE</scope>
    <source>
        <strain evidence="2">20211129_DDA</strain>
        <tissue evidence="2">Liver</tissue>
    </source>
</reference>
<accession>A0AAV7TUP0</accession>
<dbReference type="Proteomes" id="UP001066276">
    <property type="component" value="Chromosome 3_2"/>
</dbReference>
<evidence type="ECO:0000313" key="3">
    <source>
        <dbReference type="Proteomes" id="UP001066276"/>
    </source>
</evidence>
<gene>
    <name evidence="2" type="ORF">NDU88_004793</name>
</gene>
<sequence length="182" mass="18396">MRIGSTLAVCGRESASMGMVSAALLSQAAEKGPSISGCPNGYPSPSGGHRATGAPDPEGGEARTSRFHVGCLSYAVCTTHTARSSKLHGLSDSVLRNGPNTADVCLCVPSAPPRRGPRSTAPPQGRAPVPSLGLVVRAHTSATLVIRPSALLGLRSCKPHATSCTSTLIRASPALSAGSPSY</sequence>